<organism evidence="2">
    <name type="scientific">Fusarium oxysporum f. sp. melonis 26406</name>
    <dbReference type="NCBI Taxonomy" id="1089452"/>
    <lineage>
        <taxon>Eukaryota</taxon>
        <taxon>Fungi</taxon>
        <taxon>Dikarya</taxon>
        <taxon>Ascomycota</taxon>
        <taxon>Pezizomycotina</taxon>
        <taxon>Sordariomycetes</taxon>
        <taxon>Hypocreomycetidae</taxon>
        <taxon>Hypocreales</taxon>
        <taxon>Nectriaceae</taxon>
        <taxon>Fusarium</taxon>
        <taxon>Fusarium oxysporum species complex</taxon>
    </lineage>
</organism>
<protein>
    <recommendedName>
        <fullName evidence="3">AC transposase</fullName>
    </recommendedName>
</protein>
<dbReference type="PANTHER" id="PTHR46169:SF29">
    <property type="entry name" value="DNA REPLICATION-RELATED ELEMENT FACTOR, ISOFORM A"/>
    <property type="match status" value="1"/>
</dbReference>
<evidence type="ECO:0008006" key="3">
    <source>
        <dbReference type="Google" id="ProtNLM"/>
    </source>
</evidence>
<dbReference type="OrthoDB" id="5057302at2759"/>
<reference evidence="2" key="2">
    <citation type="submission" date="2012-05" db="EMBL/GenBank/DDBJ databases">
        <title>Annotation of the Genome Sequence of Fusarium oxysporum f. sp. melonis 26406.</title>
        <authorList>
            <consortium name="The Broad Institute Genomics Platform"/>
            <person name="Ma L.-J."/>
            <person name="Corby-Kistler H."/>
            <person name="Broz K."/>
            <person name="Gale L.R."/>
            <person name="Jonkers W."/>
            <person name="O'Donnell K."/>
            <person name="Ploetz R."/>
            <person name="Steinberg C."/>
            <person name="Schwartz D.C."/>
            <person name="VanEtten H."/>
            <person name="Zhou S."/>
            <person name="Young S.K."/>
            <person name="Zeng Q."/>
            <person name="Gargeya S."/>
            <person name="Fitzgerald M."/>
            <person name="Abouelleil A."/>
            <person name="Alvarado L."/>
            <person name="Chapman S.B."/>
            <person name="Gainer-Dewar J."/>
            <person name="Goldberg J."/>
            <person name="Griggs A."/>
            <person name="Gujja S."/>
            <person name="Hansen M."/>
            <person name="Howarth C."/>
            <person name="Imamovic A."/>
            <person name="Ireland A."/>
            <person name="Larimer J."/>
            <person name="McCowan C."/>
            <person name="Murphy C."/>
            <person name="Pearson M."/>
            <person name="Poon T.W."/>
            <person name="Priest M."/>
            <person name="Roberts A."/>
            <person name="Saif S."/>
            <person name="Shea T."/>
            <person name="Sykes S."/>
            <person name="Wortman J."/>
            <person name="Nusbaum C."/>
            <person name="Birren B."/>
        </authorList>
    </citation>
    <scope>NUCLEOTIDE SEQUENCE</scope>
    <source>
        <strain evidence="2">26406</strain>
    </source>
</reference>
<feature type="compositionally biased region" description="Basic residues" evidence="1">
    <location>
        <begin position="112"/>
        <end position="123"/>
    </location>
</feature>
<proteinExistence type="predicted"/>
<dbReference type="AlphaFoldDB" id="W9Z9G0"/>
<reference evidence="2" key="1">
    <citation type="submission" date="2012-04" db="EMBL/GenBank/DDBJ databases">
        <title>The Genome Sequence of Fusarium oxysporum melonis.</title>
        <authorList>
            <consortium name="The Broad Institute Genome Sequencing Platform"/>
            <person name="Ma L.-J."/>
            <person name="Gale L.R."/>
            <person name="Schwartz D.C."/>
            <person name="Zhou S."/>
            <person name="Corby-Kistler H."/>
            <person name="Young S.K."/>
            <person name="Zeng Q."/>
            <person name="Gargeya S."/>
            <person name="Fitzgerald M."/>
            <person name="Haas B."/>
            <person name="Abouelleil A."/>
            <person name="Alvarado L."/>
            <person name="Arachchi H.M."/>
            <person name="Berlin A."/>
            <person name="Brown A."/>
            <person name="Chapman S.B."/>
            <person name="Chen Z."/>
            <person name="Dunbar C."/>
            <person name="Freedman E."/>
            <person name="Gearin G."/>
            <person name="Goldberg J."/>
            <person name="Griggs A."/>
            <person name="Gujja S."/>
            <person name="Heiman D."/>
            <person name="Howarth C."/>
            <person name="Larson L."/>
            <person name="Lui A."/>
            <person name="MacDonald P.J.P."/>
            <person name="Montmayeur A."/>
            <person name="Murphy C."/>
            <person name="Neiman D."/>
            <person name="Pearson M."/>
            <person name="Priest M."/>
            <person name="Roberts A."/>
            <person name="Saif S."/>
            <person name="Shea T."/>
            <person name="Shenoy N."/>
            <person name="Sisk P."/>
            <person name="Stolte C."/>
            <person name="Sykes S."/>
            <person name="Wortman J."/>
            <person name="Nusbaum C."/>
            <person name="Birren B."/>
        </authorList>
    </citation>
    <scope>NUCLEOTIDE SEQUENCE</scope>
    <source>
        <strain evidence="2">26406</strain>
    </source>
</reference>
<dbReference type="EMBL" id="JH659414">
    <property type="protein sequence ID" value="EXK25247.1"/>
    <property type="molecule type" value="Genomic_DNA"/>
</dbReference>
<dbReference type="InterPro" id="IPR052717">
    <property type="entry name" value="Vacuolar_transposase_reg"/>
</dbReference>
<dbReference type="PANTHER" id="PTHR46169">
    <property type="entry name" value="DNA REPLICATION-RELATED ELEMENT FACTOR, ISOFORM A"/>
    <property type="match status" value="1"/>
</dbReference>
<gene>
    <name evidence="2" type="ORF">FOMG_18082</name>
</gene>
<feature type="region of interest" description="Disordered" evidence="1">
    <location>
        <begin position="110"/>
        <end position="135"/>
    </location>
</feature>
<dbReference type="GO" id="GO:0005634">
    <property type="term" value="C:nucleus"/>
    <property type="evidence" value="ECO:0007669"/>
    <property type="project" value="TreeGrafter"/>
</dbReference>
<name>W9Z9G0_FUSOX</name>
<feature type="region of interest" description="Disordered" evidence="1">
    <location>
        <begin position="70"/>
        <end position="98"/>
    </location>
</feature>
<evidence type="ECO:0000256" key="1">
    <source>
        <dbReference type="SAM" id="MobiDB-lite"/>
    </source>
</evidence>
<dbReference type="GO" id="GO:0046983">
    <property type="term" value="F:protein dimerization activity"/>
    <property type="evidence" value="ECO:0007669"/>
    <property type="project" value="InterPro"/>
</dbReference>
<dbReference type="InterPro" id="IPR036638">
    <property type="entry name" value="HLH_DNA-bd_sf"/>
</dbReference>
<dbReference type="SUPFAM" id="SSF53098">
    <property type="entry name" value="Ribonuclease H-like"/>
    <property type="match status" value="1"/>
</dbReference>
<dbReference type="GO" id="GO:0006357">
    <property type="term" value="P:regulation of transcription by RNA polymerase II"/>
    <property type="evidence" value="ECO:0007669"/>
    <property type="project" value="TreeGrafter"/>
</dbReference>
<dbReference type="SUPFAM" id="SSF47459">
    <property type="entry name" value="HLH, helix-loop-helix DNA-binding domain"/>
    <property type="match status" value="1"/>
</dbReference>
<dbReference type="Proteomes" id="UP000030703">
    <property type="component" value="Unassembled WGS sequence"/>
</dbReference>
<dbReference type="InterPro" id="IPR012337">
    <property type="entry name" value="RNaseH-like_sf"/>
</dbReference>
<sequence>MVHLTPLSKGMINPSFKCLLIAHRGRQQPLSRIIYRTWMSIWLLTDLSIACQPSFETDLDYICPDANTEPLRREMSGPLTPPEEASNPSNQQPPSKDISLHVPDVQLQLRSASRKSKNRKRRGTAPSNPEHTREIHNLVEKHYRARLKTQFERLLTVLPVAQARSLADRDTTANIGQVLSRGQDFQTVSLNPEGKGDPRIFQQLAERLQITQSKIHISSDLWTSPHRHGVLAVCVQWVDEDFKLQKALLGLPECKYSHSGTTQAELITEKLSKVLEAESGDEYPHKRRRIRCIGHIINLALQAFLLARSKEALRAALEASADEPGSTMLEEFSHQLHELGPEEIAAHSDTTTQQQQLQEERQEQPKRKPIKARGNRAVTTHQQARNNDERFAGWQGIPALAKLHGIAVYVQSSALHNDQWYDAVGNTLSSRDWEMLERTLEFLQPFYEATLEAEGAMASISQPLELLDLLLGHCEKWKAHYSQPSNRDDSIVHSIDMCWFILDKYYTVTEDVPVYAAALLLGPSKRKSYIEECWPEEWHEGAFAAARSLWKEEYNHNVEIHLSEQFLAVPALLKQKKDTMLSKMRLEVRNKKMARARGKDDFDSFISEAPIALAEDTTPLQWV</sequence>
<dbReference type="HOGENOM" id="CLU_438741_0_0_1"/>
<feature type="region of interest" description="Disordered" evidence="1">
    <location>
        <begin position="347"/>
        <end position="383"/>
    </location>
</feature>
<accession>W9Z9G0</accession>
<evidence type="ECO:0000313" key="2">
    <source>
        <dbReference type="EMBL" id="EXK25247.1"/>
    </source>
</evidence>
<dbReference type="VEuPathDB" id="FungiDB:FOMG_18082"/>